<feature type="domain" description="Response regulatory" evidence="12">
    <location>
        <begin position="7"/>
        <end position="124"/>
    </location>
</feature>
<dbReference type="SUPFAM" id="SSF55781">
    <property type="entry name" value="GAF domain-like"/>
    <property type="match status" value="1"/>
</dbReference>
<comment type="caution">
    <text evidence="9">Lacks conserved residue(s) required for the propagation of feature annotation.</text>
</comment>
<dbReference type="InterPro" id="IPR000014">
    <property type="entry name" value="PAS"/>
</dbReference>
<keyword evidence="16" id="KW-1185">Reference proteome</keyword>
<evidence type="ECO:0000259" key="14">
    <source>
        <dbReference type="PROSITE" id="PS50113"/>
    </source>
</evidence>
<evidence type="ECO:0000256" key="9">
    <source>
        <dbReference type="PROSITE-ProRule" id="PRU00169"/>
    </source>
</evidence>
<evidence type="ECO:0000256" key="3">
    <source>
        <dbReference type="ARBA" id="ARBA00012438"/>
    </source>
</evidence>
<comment type="similarity">
    <text evidence="2">In the N-terminal section; belongs to the phytochrome family.</text>
</comment>
<dbReference type="PROSITE" id="PS50109">
    <property type="entry name" value="HIS_KIN"/>
    <property type="match status" value="1"/>
</dbReference>
<dbReference type="Pfam" id="PF02518">
    <property type="entry name" value="HATPase_c"/>
    <property type="match status" value="1"/>
</dbReference>
<dbReference type="PANTHER" id="PTHR43047">
    <property type="entry name" value="TWO-COMPONENT HISTIDINE PROTEIN KINASE"/>
    <property type="match status" value="1"/>
</dbReference>
<keyword evidence="6" id="KW-0418">Kinase</keyword>
<dbReference type="RefSeq" id="WP_162422832.1">
    <property type="nucleotide sequence ID" value="NZ_WVIE01000008.1"/>
</dbReference>
<dbReference type="Pfam" id="PF08447">
    <property type="entry name" value="PAS_3"/>
    <property type="match status" value="1"/>
</dbReference>
<keyword evidence="10" id="KW-0175">Coiled coil</keyword>
<dbReference type="EC" id="2.7.13.3" evidence="3"/>
<dbReference type="InterPro" id="IPR013655">
    <property type="entry name" value="PAS_fold_3"/>
</dbReference>
<dbReference type="InterPro" id="IPR004358">
    <property type="entry name" value="Sig_transdc_His_kin-like_C"/>
</dbReference>
<feature type="coiled-coil region" evidence="10">
    <location>
        <begin position="330"/>
        <end position="364"/>
    </location>
</feature>
<feature type="domain" description="Histidine kinase" evidence="11">
    <location>
        <begin position="557"/>
        <end position="774"/>
    </location>
</feature>
<dbReference type="Proteomes" id="UP000646053">
    <property type="component" value="Unassembled WGS sequence"/>
</dbReference>
<dbReference type="InterPro" id="IPR003661">
    <property type="entry name" value="HisK_dim/P_dom"/>
</dbReference>
<dbReference type="PROSITE" id="PS50112">
    <property type="entry name" value="PAS"/>
    <property type="match status" value="1"/>
</dbReference>
<dbReference type="CDD" id="cd00082">
    <property type="entry name" value="HisKA"/>
    <property type="match status" value="1"/>
</dbReference>
<dbReference type="CDD" id="cd00156">
    <property type="entry name" value="REC"/>
    <property type="match status" value="1"/>
</dbReference>
<dbReference type="InterPro" id="IPR035965">
    <property type="entry name" value="PAS-like_dom_sf"/>
</dbReference>
<dbReference type="NCBIfam" id="TIGR00229">
    <property type="entry name" value="sensory_box"/>
    <property type="match status" value="1"/>
</dbReference>
<comment type="caution">
    <text evidence="15">The sequence shown here is derived from an EMBL/GenBank/DDBJ whole genome shotgun (WGS) entry which is preliminary data.</text>
</comment>
<protein>
    <recommendedName>
        <fullName evidence="8">Circadian input-output histidine kinase CikA</fullName>
        <ecNumber evidence="3">2.7.13.3</ecNumber>
    </recommendedName>
</protein>
<evidence type="ECO:0000256" key="7">
    <source>
        <dbReference type="ARBA" id="ARBA00023012"/>
    </source>
</evidence>
<sequence length="789" mass="87965">MLMNDALNILLINNAVARIAVRHLMHQAGVSLQEVTEVETQADAIAALEHASFDCAILGSHLPNGDGIELVNQIRDRGFRIALIALVSQGDEALAVELMKAGVNDCWFRGEIQPGNLARRLGQVIRLHRAEALAQEATAKLFESEERYRLVLEGSTDGIWDWNICKNEVFCNDRLLEILGIPRSQMGTAYDAFLQLIHPDDQQRVQHAIRSHLLQDTTFEVECRLQHASGTYRYCTARGNAQRDQHGSLFRMTGIIHDITQRKIDEQKILKLNRDLERRVIELQPFFNVLPLESNSVKDGAPTNADANDSENLAQCSALAADNAFLYQVTQRAEENLRQAVLDLGEQQQQLKALQDLIDLLNRRLTDLPSLLQATIDSACAAISGADFGLILLHNSYTDQLEVAATIGLEREQAVPCLASLEHVLLTGNPYLASLPECASSELSFLCAVAICPIKFRQIVAPKVKRLGVLAVGSWSEKASFGQEDMNLLTAFSEQAAIALNNVHLIKALEEREERLAHQNAILVQQNHELENQRQQIELQNLKLTEAAQLKSQFLATMSHELRTPMNAIMGFSQLLLRRKHLEPQAAEMLLRILTNSKNLLALINDILDLSRIEAGRLELKPTRFNLSDLLQLTTDELRSLADQKNLSLQSLSNLDNSWVVNDCDRIRQILVNLLSNAIKFTDVGRVDVVIQEISPERIKISVHDTGVGIAQADLEHIFKEFRQVDQSIARRSPGTGLGLAITRWLVQLMNGSIAVESELGQGSTFTVELPRSILSGSDQSWRSSTKLF</sequence>
<dbReference type="SMART" id="SM00448">
    <property type="entry name" value="REC"/>
    <property type="match status" value="1"/>
</dbReference>
<dbReference type="InterPro" id="IPR001789">
    <property type="entry name" value="Sig_transdc_resp-reg_receiver"/>
</dbReference>
<dbReference type="CDD" id="cd00130">
    <property type="entry name" value="PAS"/>
    <property type="match status" value="1"/>
</dbReference>
<keyword evidence="4" id="KW-0597">Phosphoprotein</keyword>
<dbReference type="InterPro" id="IPR011006">
    <property type="entry name" value="CheY-like_superfamily"/>
</dbReference>
<evidence type="ECO:0000256" key="5">
    <source>
        <dbReference type="ARBA" id="ARBA00022679"/>
    </source>
</evidence>
<dbReference type="InterPro" id="IPR005467">
    <property type="entry name" value="His_kinase_dom"/>
</dbReference>
<dbReference type="PRINTS" id="PR00344">
    <property type="entry name" value="BCTRLSENSOR"/>
</dbReference>
<evidence type="ECO:0000256" key="2">
    <source>
        <dbReference type="ARBA" id="ARBA00006402"/>
    </source>
</evidence>
<dbReference type="Pfam" id="PF13185">
    <property type="entry name" value="GAF_2"/>
    <property type="match status" value="1"/>
</dbReference>
<dbReference type="InterPro" id="IPR036890">
    <property type="entry name" value="HATPase_C_sf"/>
</dbReference>
<keyword evidence="5" id="KW-0808">Transferase</keyword>
<dbReference type="GO" id="GO:0000155">
    <property type="term" value="F:phosphorelay sensor kinase activity"/>
    <property type="evidence" value="ECO:0007669"/>
    <property type="project" value="InterPro"/>
</dbReference>
<comment type="catalytic activity">
    <reaction evidence="1">
        <text>ATP + protein L-histidine = ADP + protein N-phospho-L-histidine.</text>
        <dbReference type="EC" id="2.7.13.3"/>
    </reaction>
</comment>
<dbReference type="Pfam" id="PF00072">
    <property type="entry name" value="Response_reg"/>
    <property type="match status" value="1"/>
</dbReference>
<dbReference type="SUPFAM" id="SSF47384">
    <property type="entry name" value="Homodimeric domain of signal transducing histidine kinase"/>
    <property type="match status" value="1"/>
</dbReference>
<dbReference type="CDD" id="cd16922">
    <property type="entry name" value="HATPase_EvgS-ArcB-TorS-like"/>
    <property type="match status" value="1"/>
</dbReference>
<evidence type="ECO:0000256" key="10">
    <source>
        <dbReference type="SAM" id="Coils"/>
    </source>
</evidence>
<dbReference type="Gene3D" id="3.40.50.2300">
    <property type="match status" value="1"/>
</dbReference>
<dbReference type="FunFam" id="3.30.565.10:FF:000010">
    <property type="entry name" value="Sensor histidine kinase RcsC"/>
    <property type="match status" value="1"/>
</dbReference>
<dbReference type="InterPro" id="IPR003594">
    <property type="entry name" value="HATPase_dom"/>
</dbReference>
<proteinExistence type="inferred from homology"/>
<dbReference type="InterPro" id="IPR029016">
    <property type="entry name" value="GAF-like_dom_sf"/>
</dbReference>
<evidence type="ECO:0000256" key="4">
    <source>
        <dbReference type="ARBA" id="ARBA00022553"/>
    </source>
</evidence>
<gene>
    <name evidence="15" type="ORF">GS601_08380</name>
</gene>
<evidence type="ECO:0000259" key="13">
    <source>
        <dbReference type="PROSITE" id="PS50112"/>
    </source>
</evidence>
<accession>A0A8J7Z3R0</accession>
<dbReference type="InterPro" id="IPR036097">
    <property type="entry name" value="HisK_dim/P_sf"/>
</dbReference>
<feature type="domain" description="PAC" evidence="14">
    <location>
        <begin position="219"/>
        <end position="271"/>
    </location>
</feature>
<dbReference type="SMART" id="SM00387">
    <property type="entry name" value="HATPase_c"/>
    <property type="match status" value="1"/>
</dbReference>
<dbReference type="InterPro" id="IPR003018">
    <property type="entry name" value="GAF"/>
</dbReference>
<dbReference type="Gene3D" id="3.30.450.40">
    <property type="match status" value="1"/>
</dbReference>
<dbReference type="SMART" id="SM00388">
    <property type="entry name" value="HisKA"/>
    <property type="match status" value="1"/>
</dbReference>
<reference evidence="15" key="1">
    <citation type="submission" date="2019-12" db="EMBL/GenBank/DDBJ databases">
        <title>High-Quality draft genome sequences of three cyanobacteria isolated from the limestone walls of the Old Cathedral of Coimbra.</title>
        <authorList>
            <person name="Tiago I."/>
            <person name="Soares F."/>
            <person name="Portugal A."/>
        </authorList>
    </citation>
    <scope>NUCLEOTIDE SEQUENCE</scope>
    <source>
        <strain evidence="15">A</strain>
    </source>
</reference>
<evidence type="ECO:0000256" key="1">
    <source>
        <dbReference type="ARBA" id="ARBA00000085"/>
    </source>
</evidence>
<dbReference type="GO" id="GO:0005886">
    <property type="term" value="C:plasma membrane"/>
    <property type="evidence" value="ECO:0007669"/>
    <property type="project" value="TreeGrafter"/>
</dbReference>
<dbReference type="Pfam" id="PF00512">
    <property type="entry name" value="HisKA"/>
    <property type="match status" value="1"/>
</dbReference>
<name>A0A8J7Z3R0_9CYAN</name>
<feature type="domain" description="PAS" evidence="13">
    <location>
        <begin position="144"/>
        <end position="216"/>
    </location>
</feature>
<evidence type="ECO:0000313" key="16">
    <source>
        <dbReference type="Proteomes" id="UP000646053"/>
    </source>
</evidence>
<dbReference type="FunFam" id="1.10.287.130:FF:000001">
    <property type="entry name" value="Two-component sensor histidine kinase"/>
    <property type="match status" value="1"/>
</dbReference>
<evidence type="ECO:0000313" key="15">
    <source>
        <dbReference type="EMBL" id="NDJ17306.1"/>
    </source>
</evidence>
<dbReference type="SUPFAM" id="SSF55785">
    <property type="entry name" value="PYP-like sensor domain (PAS domain)"/>
    <property type="match status" value="1"/>
</dbReference>
<dbReference type="InterPro" id="IPR001610">
    <property type="entry name" value="PAC"/>
</dbReference>
<evidence type="ECO:0000259" key="12">
    <source>
        <dbReference type="PROSITE" id="PS50110"/>
    </source>
</evidence>
<dbReference type="InterPro" id="IPR000700">
    <property type="entry name" value="PAS-assoc_C"/>
</dbReference>
<dbReference type="Gene3D" id="3.30.450.20">
    <property type="entry name" value="PAS domain"/>
    <property type="match status" value="1"/>
</dbReference>
<evidence type="ECO:0000256" key="6">
    <source>
        <dbReference type="ARBA" id="ARBA00022777"/>
    </source>
</evidence>
<dbReference type="PROSITE" id="PS50110">
    <property type="entry name" value="RESPONSE_REGULATORY"/>
    <property type="match status" value="1"/>
</dbReference>
<dbReference type="AlphaFoldDB" id="A0A8J7Z3R0"/>
<dbReference type="EMBL" id="WVIE01000008">
    <property type="protein sequence ID" value="NDJ17306.1"/>
    <property type="molecule type" value="Genomic_DNA"/>
</dbReference>
<dbReference type="Gene3D" id="1.10.287.130">
    <property type="match status" value="1"/>
</dbReference>
<dbReference type="Gene3D" id="3.30.565.10">
    <property type="entry name" value="Histidine kinase-like ATPase, C-terminal domain"/>
    <property type="match status" value="1"/>
</dbReference>
<organism evidence="15 16">
    <name type="scientific">Myxacorys almedinensis A</name>
    <dbReference type="NCBI Taxonomy" id="2690445"/>
    <lineage>
        <taxon>Bacteria</taxon>
        <taxon>Bacillati</taxon>
        <taxon>Cyanobacteriota</taxon>
        <taxon>Cyanophyceae</taxon>
        <taxon>Leptolyngbyales</taxon>
        <taxon>Leptolyngbyaceae</taxon>
        <taxon>Myxacorys</taxon>
        <taxon>Myxacorys almedinensis</taxon>
    </lineage>
</organism>
<evidence type="ECO:0000256" key="8">
    <source>
        <dbReference type="ARBA" id="ARBA00074306"/>
    </source>
</evidence>
<dbReference type="GO" id="GO:0009927">
    <property type="term" value="F:histidine phosphotransfer kinase activity"/>
    <property type="evidence" value="ECO:0007669"/>
    <property type="project" value="TreeGrafter"/>
</dbReference>
<dbReference type="SMART" id="SM00091">
    <property type="entry name" value="PAS"/>
    <property type="match status" value="1"/>
</dbReference>
<keyword evidence="7" id="KW-0902">Two-component regulatory system</keyword>
<dbReference type="PROSITE" id="PS50113">
    <property type="entry name" value="PAC"/>
    <property type="match status" value="1"/>
</dbReference>
<feature type="coiled-coil region" evidence="10">
    <location>
        <begin position="506"/>
        <end position="550"/>
    </location>
</feature>
<dbReference type="PANTHER" id="PTHR43047:SF72">
    <property type="entry name" value="OSMOSENSING HISTIDINE PROTEIN KINASE SLN1"/>
    <property type="match status" value="1"/>
</dbReference>
<dbReference type="SUPFAM" id="SSF52172">
    <property type="entry name" value="CheY-like"/>
    <property type="match status" value="1"/>
</dbReference>
<dbReference type="SMART" id="SM00086">
    <property type="entry name" value="PAC"/>
    <property type="match status" value="1"/>
</dbReference>
<dbReference type="SUPFAM" id="SSF55874">
    <property type="entry name" value="ATPase domain of HSP90 chaperone/DNA topoisomerase II/histidine kinase"/>
    <property type="match status" value="1"/>
</dbReference>
<evidence type="ECO:0000259" key="11">
    <source>
        <dbReference type="PROSITE" id="PS50109"/>
    </source>
</evidence>